<evidence type="ECO:0000313" key="2">
    <source>
        <dbReference type="Proteomes" id="UP000248329"/>
    </source>
</evidence>
<proteinExistence type="predicted"/>
<evidence type="ECO:0000313" key="1">
    <source>
        <dbReference type="EMBL" id="PXF60728.1"/>
    </source>
</evidence>
<dbReference type="EMBL" id="PQXF01000012">
    <property type="protein sequence ID" value="PXF60728.1"/>
    <property type="molecule type" value="Genomic_DNA"/>
</dbReference>
<organism evidence="1 2">
    <name type="scientific">Candidatus Methanogaster sp</name>
    <dbReference type="NCBI Taxonomy" id="3386292"/>
    <lineage>
        <taxon>Archaea</taxon>
        <taxon>Methanobacteriati</taxon>
        <taxon>Methanobacteriota</taxon>
        <taxon>Stenosarchaea group</taxon>
        <taxon>Methanomicrobia</taxon>
        <taxon>Methanosarcinales</taxon>
        <taxon>ANME-2 cluster</taxon>
        <taxon>Candidatus Methanogasteraceae</taxon>
        <taxon>Candidatus Methanogaster</taxon>
    </lineage>
</organism>
<sequence>MYTFIALLIIYVAALIAVGWHFAKKQRTMTDFWIAGREIGAGNIGMSAAASWLTAGALFLVTGMFLFIGTGSIWIFVAPNIIALAAIALLVPRIKRLPSLTQPELIELRYGPLLRAPIAIAIMIVMILFAVTDFKGFGYVLSVFYGIPQIYAVLIMVVAISLYVTLGGLRAVIWTDAIQFVFLAALALLIGAAALYLPVQNTGVAVSDLFAGMGAGFWDIFALGGIVGVFIMMIAMLPGWITEQDPWQRVWAARDVKSARYGMMLGSVLIAVVFFACFLAAIGLNALYPAPTNMPAAEQIYLTFIGDTFSPVAIAVIAIGFAAAAMSCADTFATSGASCISRDIYQRFIKPDATMKEMQTVNRALIVVMLIISATISMHVETILDAVIMATVIGTSSYFFPIMGALFWRRATDKGALAGLVIGGTAQVGLIIAEATYLGNLADISPFLIEHGVLIAVSLSAISFIVVSLITKRPGDHNLAPFFPDVAERLIRKSAASVDMGDPEYARFRGDIEKHVSGKRVHLSAVVRTKKVFGWGELISKLADTRAWIAPSGVEVAYRMSSTDMLACPRIVHGGEDQVWIFAEPSADQEDEIMIEMFAARHEIRGALA</sequence>
<name>A0AC61L2R2_9EURY</name>
<accession>A0AC61L2R2</accession>
<dbReference type="Proteomes" id="UP000248329">
    <property type="component" value="Unassembled WGS sequence"/>
</dbReference>
<protein>
    <submittedName>
        <fullName evidence="1">Sodium:solute symporter</fullName>
    </submittedName>
</protein>
<comment type="caution">
    <text evidence="1">The sequence shown here is derived from an EMBL/GenBank/DDBJ whole genome shotgun (WGS) entry which is preliminary data.</text>
</comment>
<gene>
    <name evidence="1" type="ORF">C4B59_07820</name>
</gene>
<reference evidence="1" key="1">
    <citation type="submission" date="2018-01" db="EMBL/GenBank/DDBJ databases">
        <authorList>
            <person name="Krukenberg V."/>
        </authorList>
    </citation>
    <scope>NUCLEOTIDE SEQUENCE</scope>
    <source>
        <strain evidence="1">E20ANME2</strain>
    </source>
</reference>